<dbReference type="RefSeq" id="WP_271870452.1">
    <property type="nucleotide sequence ID" value="NZ_JAOTGU010000011.1"/>
</dbReference>
<dbReference type="Proteomes" id="UP001143700">
    <property type="component" value="Unassembled WGS sequence"/>
</dbReference>
<reference evidence="1" key="2">
    <citation type="submission" date="2022-10" db="EMBL/GenBank/DDBJ databases">
        <authorList>
            <person name="Kostovova I."/>
            <person name="Moravkova M."/>
            <person name="Pechar R."/>
        </authorList>
    </citation>
    <scope>NUCLEOTIDE SEQUENCE</scope>
    <source>
        <strain evidence="1">M356A</strain>
    </source>
</reference>
<name>A0A9X3W9R6_LACAM</name>
<gene>
    <name evidence="1" type="ORF">ODV15_07930</name>
</gene>
<evidence type="ECO:0000313" key="1">
    <source>
        <dbReference type="EMBL" id="MDB6262476.1"/>
    </source>
</evidence>
<comment type="caution">
    <text evidence="1">The sequence shown here is derived from an EMBL/GenBank/DDBJ whole genome shotgun (WGS) entry which is preliminary data.</text>
</comment>
<dbReference type="AlphaFoldDB" id="A0A9X3W9R6"/>
<dbReference type="EMBL" id="JAOTGU010000011">
    <property type="protein sequence ID" value="MDB6262476.1"/>
    <property type="molecule type" value="Genomic_DNA"/>
</dbReference>
<protein>
    <submittedName>
        <fullName evidence="1">Uncharacterized protein</fullName>
    </submittedName>
</protein>
<reference evidence="1" key="1">
    <citation type="journal article" date="2022" name="Microorganisms">
        <title>Antibiotic Susceptibility, Resistance Gene Determinants and Corresponding Genomic Regions in Lactobacillus amylovorus Isolates Derived from Wild Boars and Domestic Pigs.</title>
        <authorList>
            <person name="Moravkova M."/>
            <person name="Kostovova I."/>
            <person name="Kavanova K."/>
            <person name="Pechar R."/>
            <person name="Stanek S."/>
            <person name="Brychta A."/>
            <person name="Zeman M."/>
            <person name="Kubasova T."/>
        </authorList>
    </citation>
    <scope>NUCLEOTIDE SEQUENCE</scope>
    <source>
        <strain evidence="1">M356A</strain>
    </source>
</reference>
<sequence length="162" mass="18393">MNKLIHTINKEQLLSIPFPKTDKTSFILVDIKAYLEDLKRDIQLMEDGEDWHKCRITSVWDSTDPEEGLRRMEGFNSEYGLIMLDDEGMAPECYLHTLNKSEMQAMAELEPYELDPKASEYCGKLAELCNDSVASVAVDVQPAVPSKFSKSILKADIELDLC</sequence>
<accession>A0A9X3W9R6</accession>
<evidence type="ECO:0000313" key="2">
    <source>
        <dbReference type="Proteomes" id="UP001143700"/>
    </source>
</evidence>
<organism evidence="1 2">
    <name type="scientific">Lactobacillus amylovorus</name>
    <dbReference type="NCBI Taxonomy" id="1604"/>
    <lineage>
        <taxon>Bacteria</taxon>
        <taxon>Bacillati</taxon>
        <taxon>Bacillota</taxon>
        <taxon>Bacilli</taxon>
        <taxon>Lactobacillales</taxon>
        <taxon>Lactobacillaceae</taxon>
        <taxon>Lactobacillus</taxon>
    </lineage>
</organism>
<proteinExistence type="predicted"/>